<sequence>MKSRVLLLLVATSLSLSATIAGTKHDLSSSGPGVKTNITQKCVFCHTPHGSATGTAQIIPLWNKTTTVTTGFTMYSSGTISGTVDTTPTGASMACFTCHDGTQAVGNMINLPNGVASVTYTAGGGVNATGFIASGVNLLGKDLSNDHPVSITYTQNLDSGLVNPTSFAPNTVQLFPTNANGSKVQCASCHQVHDNTNPPFLRVSMTNSALCTTCHIK</sequence>
<dbReference type="RefSeq" id="WP_285609269.1">
    <property type="nucleotide sequence ID" value="NZ_BSDC01000003.1"/>
</dbReference>
<dbReference type="SUPFAM" id="SSF48695">
    <property type="entry name" value="Multiheme cytochromes"/>
    <property type="match status" value="1"/>
</dbReference>
<name>A0ABQ5Q0J8_9BACT</name>
<evidence type="ECO:0000313" key="3">
    <source>
        <dbReference type="EMBL" id="GLH67826.1"/>
    </source>
</evidence>
<dbReference type="Pfam" id="PF09699">
    <property type="entry name" value="Paired_CXXCH_1"/>
    <property type="match status" value="1"/>
</dbReference>
<accession>A0ABQ5Q0J8</accession>
<feature type="chain" id="PRO_5045284265" evidence="1">
    <location>
        <begin position="19"/>
        <end position="217"/>
    </location>
</feature>
<dbReference type="InterPro" id="IPR010177">
    <property type="entry name" value="Paired_CXXCH_1"/>
</dbReference>
<evidence type="ECO:0000259" key="2">
    <source>
        <dbReference type="Pfam" id="PF09699"/>
    </source>
</evidence>
<proteinExistence type="predicted"/>
<feature type="signal peptide" evidence="1">
    <location>
        <begin position="1"/>
        <end position="18"/>
    </location>
</feature>
<comment type="caution">
    <text evidence="3">The sequence shown here is derived from an EMBL/GenBank/DDBJ whole genome shotgun (WGS) entry which is preliminary data.</text>
</comment>
<evidence type="ECO:0000313" key="4">
    <source>
        <dbReference type="Proteomes" id="UP001165044"/>
    </source>
</evidence>
<evidence type="ECO:0000256" key="1">
    <source>
        <dbReference type="SAM" id="SignalP"/>
    </source>
</evidence>
<reference evidence="3" key="1">
    <citation type="journal article" date="2023" name="Antonie Van Leeuwenhoek">
        <title>Mesoterricola silvestris gen. nov., sp. nov., Mesoterricola sediminis sp. nov., Geothrix oryzae sp. nov., Geothrix edaphica sp. nov., Geothrix rubra sp. nov., and Geothrix limicola sp. nov., six novel members of Acidobacteriota isolated from soils.</title>
        <authorList>
            <person name="Itoh H."/>
            <person name="Sugisawa Y."/>
            <person name="Mise K."/>
            <person name="Xu Z."/>
            <person name="Kuniyasu M."/>
            <person name="Ushijima N."/>
            <person name="Kawano K."/>
            <person name="Kobayashi E."/>
            <person name="Shiratori Y."/>
            <person name="Masuda Y."/>
            <person name="Senoo K."/>
        </authorList>
    </citation>
    <scope>NUCLEOTIDE SEQUENCE</scope>
    <source>
        <strain evidence="3">Red802</strain>
    </source>
</reference>
<organism evidence="3 4">
    <name type="scientific">Geothrix edaphica</name>
    <dbReference type="NCBI Taxonomy" id="2927976"/>
    <lineage>
        <taxon>Bacteria</taxon>
        <taxon>Pseudomonadati</taxon>
        <taxon>Acidobacteriota</taxon>
        <taxon>Holophagae</taxon>
        <taxon>Holophagales</taxon>
        <taxon>Holophagaceae</taxon>
        <taxon>Geothrix</taxon>
    </lineage>
</organism>
<protein>
    <submittedName>
        <fullName evidence="3">Cytochrome c</fullName>
    </submittedName>
</protein>
<gene>
    <name evidence="3" type="primary">omcE_3</name>
    <name evidence="3" type="ORF">GETHED_21900</name>
</gene>
<dbReference type="Proteomes" id="UP001165044">
    <property type="component" value="Unassembled WGS sequence"/>
</dbReference>
<dbReference type="EMBL" id="BSDC01000003">
    <property type="protein sequence ID" value="GLH67826.1"/>
    <property type="molecule type" value="Genomic_DNA"/>
</dbReference>
<keyword evidence="4" id="KW-1185">Reference proteome</keyword>
<feature type="domain" description="Doubled CXXCH motif" evidence="2">
    <location>
        <begin position="185"/>
        <end position="215"/>
    </location>
</feature>
<dbReference type="InterPro" id="IPR036280">
    <property type="entry name" value="Multihaem_cyt_sf"/>
</dbReference>
<keyword evidence="1" id="KW-0732">Signal</keyword>